<dbReference type="Proteomes" id="UP000009328">
    <property type="component" value="Unassembled WGS sequence"/>
</dbReference>
<keyword evidence="11" id="KW-1185">Reference proteome</keyword>
<dbReference type="InParanoid" id="K0KXU3"/>
<evidence type="ECO:0000256" key="6">
    <source>
        <dbReference type="ARBA" id="ARBA00023777"/>
    </source>
</evidence>
<feature type="domain" description="Shelterin complex subunit TPP1/Est3" evidence="9">
    <location>
        <begin position="11"/>
        <end position="116"/>
    </location>
</feature>
<comment type="caution">
    <text evidence="10">The sequence shown here is derived from an EMBL/GenBank/DDBJ whole genome shotgun (WGS) entry which is preliminary data.</text>
</comment>
<evidence type="ECO:0000256" key="2">
    <source>
        <dbReference type="ARBA" id="ARBA00004574"/>
    </source>
</evidence>
<evidence type="ECO:0000256" key="3">
    <source>
        <dbReference type="ARBA" id="ARBA00022454"/>
    </source>
</evidence>
<comment type="similarity">
    <text evidence="6">Belongs to the EST3 family.</text>
</comment>
<dbReference type="GO" id="GO:0005697">
    <property type="term" value="C:telomerase holoenzyme complex"/>
    <property type="evidence" value="ECO:0007669"/>
    <property type="project" value="InterPro"/>
</dbReference>
<accession>K0KXU3</accession>
<evidence type="ECO:0000256" key="4">
    <source>
        <dbReference type="ARBA" id="ARBA00022895"/>
    </source>
</evidence>
<keyword evidence="4" id="KW-0779">Telomere</keyword>
<evidence type="ECO:0000256" key="8">
    <source>
        <dbReference type="ARBA" id="ARBA00024878"/>
    </source>
</evidence>
<keyword evidence="3" id="KW-0158">Chromosome</keyword>
<evidence type="ECO:0000313" key="10">
    <source>
        <dbReference type="EMBL" id="CCH46259.1"/>
    </source>
</evidence>
<evidence type="ECO:0000256" key="1">
    <source>
        <dbReference type="ARBA" id="ARBA00004123"/>
    </source>
</evidence>
<name>K0KXU3_WICCF</name>
<dbReference type="EMBL" id="CAIF01000236">
    <property type="protein sequence ID" value="CCH46259.1"/>
    <property type="molecule type" value="Genomic_DNA"/>
</dbReference>
<comment type="subcellular location">
    <subcellularLocation>
        <location evidence="2">Chromosome</location>
        <location evidence="2">Telomere</location>
    </subcellularLocation>
    <subcellularLocation>
        <location evidence="1">Nucleus</location>
    </subcellularLocation>
</comment>
<organism evidence="10 11">
    <name type="scientific">Wickerhamomyces ciferrii (strain ATCC 14091 / BCRC 22168 / CBS 111 / JCM 3599 / NBRC 0793 / NRRL Y-1031 F-60-10)</name>
    <name type="common">Yeast</name>
    <name type="synonym">Pichia ciferrii</name>
    <dbReference type="NCBI Taxonomy" id="1206466"/>
    <lineage>
        <taxon>Eukaryota</taxon>
        <taxon>Fungi</taxon>
        <taxon>Dikarya</taxon>
        <taxon>Ascomycota</taxon>
        <taxon>Saccharomycotina</taxon>
        <taxon>Saccharomycetes</taxon>
        <taxon>Phaffomycetales</taxon>
        <taxon>Wickerhamomycetaceae</taxon>
        <taxon>Wickerhamomyces</taxon>
    </lineage>
</organism>
<evidence type="ECO:0000259" key="9">
    <source>
        <dbReference type="Pfam" id="PF10341"/>
    </source>
</evidence>
<evidence type="ECO:0000256" key="5">
    <source>
        <dbReference type="ARBA" id="ARBA00023242"/>
    </source>
</evidence>
<dbReference type="InterPro" id="IPR019437">
    <property type="entry name" value="TPP1/Est3"/>
</dbReference>
<evidence type="ECO:0000313" key="11">
    <source>
        <dbReference type="Proteomes" id="UP000009328"/>
    </source>
</evidence>
<dbReference type="HOGENOM" id="CLU_1817302_0_0_1"/>
<dbReference type="Gene3D" id="2.40.50.960">
    <property type="match status" value="1"/>
</dbReference>
<protein>
    <recommendedName>
        <fullName evidence="7">Telomere replication protein EST3</fullName>
    </recommendedName>
</protein>
<dbReference type="GO" id="GO:0042162">
    <property type="term" value="F:telomeric DNA binding"/>
    <property type="evidence" value="ECO:0007669"/>
    <property type="project" value="InterPro"/>
</dbReference>
<dbReference type="Pfam" id="PF10341">
    <property type="entry name" value="TPP1"/>
    <property type="match status" value="1"/>
</dbReference>
<gene>
    <name evidence="10" type="ORF">BN7_5851</name>
</gene>
<reference evidence="10 11" key="1">
    <citation type="journal article" date="2012" name="Eukaryot. Cell">
        <title>Draft genome sequence of Wickerhamomyces ciferrii NRRL Y-1031 F-60-10.</title>
        <authorList>
            <person name="Schneider J."/>
            <person name="Andrea H."/>
            <person name="Blom J."/>
            <person name="Jaenicke S."/>
            <person name="Ruckert C."/>
            <person name="Schorsch C."/>
            <person name="Szczepanowski R."/>
            <person name="Farwick M."/>
            <person name="Goesmann A."/>
            <person name="Puhler A."/>
            <person name="Schaffer S."/>
            <person name="Tauch A."/>
            <person name="Kohler T."/>
            <person name="Brinkrolf K."/>
        </authorList>
    </citation>
    <scope>NUCLEOTIDE SEQUENCE [LARGE SCALE GENOMIC DNA]</scope>
    <source>
        <strain evidence="11">ATCC 14091 / BCRC 22168 / CBS 111 / JCM 3599 / NBRC 0793 / NRRL Y-1031 F-60-10</strain>
    </source>
</reference>
<keyword evidence="5" id="KW-0539">Nucleus</keyword>
<dbReference type="AlphaFoldDB" id="K0KXU3"/>
<comment type="function">
    <text evidence="8">Component of the telomerase complex involved in telomere replication. Stimulates RNA/DNA heteroduplex unwinding which favors the telomere replication by the telomerase.</text>
</comment>
<evidence type="ECO:0000256" key="7">
    <source>
        <dbReference type="ARBA" id="ARBA00023906"/>
    </source>
</evidence>
<dbReference type="GO" id="GO:0007004">
    <property type="term" value="P:telomere maintenance via telomerase"/>
    <property type="evidence" value="ECO:0007669"/>
    <property type="project" value="InterPro"/>
</dbReference>
<proteinExistence type="inferred from homology"/>
<sequence>MDQAWTHLSLAFLKFNEQDNSFLVSISDSNNSILAIITRDCINTFETNQSCRITKHTTDTLVLIRKTKLKWMNKFQYKNLIKGLDLRYGDLKNYSIVEINELEIFDADQTQVLVKLEPVYLTEEYKNAVRPYKAQKDELQCL</sequence>
<dbReference type="FunCoup" id="K0KXU3">
    <property type="interactions" value="44"/>
</dbReference>
<dbReference type="GO" id="GO:0000781">
    <property type="term" value="C:chromosome, telomeric region"/>
    <property type="evidence" value="ECO:0007669"/>
    <property type="project" value="UniProtKB-SubCell"/>
</dbReference>